<keyword evidence="7" id="KW-1185">Reference proteome</keyword>
<dbReference type="Pfam" id="PF07729">
    <property type="entry name" value="FCD"/>
    <property type="match status" value="1"/>
</dbReference>
<dbReference type="PANTHER" id="PTHR43537">
    <property type="entry name" value="TRANSCRIPTIONAL REGULATOR, GNTR FAMILY"/>
    <property type="match status" value="1"/>
</dbReference>
<accession>A0ABQ2MC57</accession>
<dbReference type="PANTHER" id="PTHR43537:SF5">
    <property type="entry name" value="UXU OPERON TRANSCRIPTIONAL REGULATOR"/>
    <property type="match status" value="1"/>
</dbReference>
<dbReference type="Pfam" id="PF00392">
    <property type="entry name" value="GntR"/>
    <property type="match status" value="1"/>
</dbReference>
<proteinExistence type="predicted"/>
<dbReference type="SMART" id="SM00895">
    <property type="entry name" value="FCD"/>
    <property type="match status" value="1"/>
</dbReference>
<dbReference type="InterPro" id="IPR011711">
    <property type="entry name" value="GntR_C"/>
</dbReference>
<evidence type="ECO:0000256" key="3">
    <source>
        <dbReference type="ARBA" id="ARBA00023163"/>
    </source>
</evidence>
<organism evidence="6 7">
    <name type="scientific">Citricoccus zhacaiensis</name>
    <dbReference type="NCBI Taxonomy" id="489142"/>
    <lineage>
        <taxon>Bacteria</taxon>
        <taxon>Bacillati</taxon>
        <taxon>Actinomycetota</taxon>
        <taxon>Actinomycetes</taxon>
        <taxon>Micrococcales</taxon>
        <taxon>Micrococcaceae</taxon>
        <taxon>Citricoccus</taxon>
    </lineage>
</organism>
<dbReference type="PROSITE" id="PS50949">
    <property type="entry name" value="HTH_GNTR"/>
    <property type="match status" value="1"/>
</dbReference>
<dbReference type="CDD" id="cd07377">
    <property type="entry name" value="WHTH_GntR"/>
    <property type="match status" value="1"/>
</dbReference>
<evidence type="ECO:0000313" key="7">
    <source>
        <dbReference type="Proteomes" id="UP000642509"/>
    </source>
</evidence>
<dbReference type="InterPro" id="IPR036388">
    <property type="entry name" value="WH-like_DNA-bd_sf"/>
</dbReference>
<keyword evidence="4" id="KW-0175">Coiled coil</keyword>
<dbReference type="PRINTS" id="PR00035">
    <property type="entry name" value="HTHGNTR"/>
</dbReference>
<keyword evidence="3" id="KW-0804">Transcription</keyword>
<dbReference type="InterPro" id="IPR036390">
    <property type="entry name" value="WH_DNA-bd_sf"/>
</dbReference>
<dbReference type="SUPFAM" id="SSF48008">
    <property type="entry name" value="GntR ligand-binding domain-like"/>
    <property type="match status" value="1"/>
</dbReference>
<evidence type="ECO:0000256" key="1">
    <source>
        <dbReference type="ARBA" id="ARBA00023015"/>
    </source>
</evidence>
<dbReference type="Gene3D" id="1.20.120.530">
    <property type="entry name" value="GntR ligand-binding domain-like"/>
    <property type="match status" value="1"/>
</dbReference>
<sequence>MDRPAQPFASVRPRRAVDAIIEQIRDRIQSNELKPGQKLPSERDLAEQLSVSRNTVREAIRMLEVSGLVTLKKGATGGAFLTNSNSAALSQNLIDGIALRQYNVKELIDVRMVLEQYIAAQACENASDEQIEELAALAQASRQAEDDVPEYEQRLDLHIEFHRKLSEMSHNGVAETLTGPLLEITRHFHLETGPTGGPETHETRQELVQALRERNPEAAKLALAKHFAALQSRLLVSHPD</sequence>
<dbReference type="InterPro" id="IPR008920">
    <property type="entry name" value="TF_FadR/GntR_C"/>
</dbReference>
<dbReference type="SUPFAM" id="SSF46785">
    <property type="entry name" value="Winged helix' DNA-binding domain"/>
    <property type="match status" value="1"/>
</dbReference>
<comment type="caution">
    <text evidence="6">The sequence shown here is derived from an EMBL/GenBank/DDBJ whole genome shotgun (WGS) entry which is preliminary data.</text>
</comment>
<dbReference type="SMART" id="SM00345">
    <property type="entry name" value="HTH_GNTR"/>
    <property type="match status" value="1"/>
</dbReference>
<evidence type="ECO:0000313" key="6">
    <source>
        <dbReference type="EMBL" id="GGO49609.1"/>
    </source>
</evidence>
<evidence type="ECO:0000256" key="4">
    <source>
        <dbReference type="SAM" id="Coils"/>
    </source>
</evidence>
<keyword evidence="2" id="KW-0238">DNA-binding</keyword>
<evidence type="ECO:0000259" key="5">
    <source>
        <dbReference type="PROSITE" id="PS50949"/>
    </source>
</evidence>
<dbReference type="EMBL" id="BMLQ01000012">
    <property type="protein sequence ID" value="GGO49609.1"/>
    <property type="molecule type" value="Genomic_DNA"/>
</dbReference>
<dbReference type="Gene3D" id="1.10.10.10">
    <property type="entry name" value="Winged helix-like DNA-binding domain superfamily/Winged helix DNA-binding domain"/>
    <property type="match status" value="1"/>
</dbReference>
<gene>
    <name evidence="6" type="ORF">GCM10010977_31920</name>
</gene>
<reference evidence="7" key="1">
    <citation type="journal article" date="2019" name="Int. J. Syst. Evol. Microbiol.">
        <title>The Global Catalogue of Microorganisms (GCM) 10K type strain sequencing project: providing services to taxonomists for standard genome sequencing and annotation.</title>
        <authorList>
            <consortium name="The Broad Institute Genomics Platform"/>
            <consortium name="The Broad Institute Genome Sequencing Center for Infectious Disease"/>
            <person name="Wu L."/>
            <person name="Ma J."/>
        </authorList>
    </citation>
    <scope>NUCLEOTIDE SEQUENCE [LARGE SCALE GENOMIC DNA]</scope>
    <source>
        <strain evidence="7">CGMCC 1.7064</strain>
    </source>
</reference>
<keyword evidence="1" id="KW-0805">Transcription regulation</keyword>
<dbReference type="InterPro" id="IPR000524">
    <property type="entry name" value="Tscrpt_reg_HTH_GntR"/>
</dbReference>
<feature type="domain" description="HTH gntR-type" evidence="5">
    <location>
        <begin position="14"/>
        <end position="84"/>
    </location>
</feature>
<name>A0ABQ2MC57_9MICC</name>
<dbReference type="Proteomes" id="UP000642509">
    <property type="component" value="Unassembled WGS sequence"/>
</dbReference>
<feature type="coiled-coil region" evidence="4">
    <location>
        <begin position="127"/>
        <end position="154"/>
    </location>
</feature>
<evidence type="ECO:0000256" key="2">
    <source>
        <dbReference type="ARBA" id="ARBA00023125"/>
    </source>
</evidence>
<protein>
    <submittedName>
        <fullName evidence="6">GntR family transcriptional regulator</fullName>
    </submittedName>
</protein>